<dbReference type="AlphaFoldDB" id="A0A9P3UI73"/>
<dbReference type="SUPFAM" id="SSF54695">
    <property type="entry name" value="POZ domain"/>
    <property type="match status" value="1"/>
</dbReference>
<feature type="compositionally biased region" description="Pro residues" evidence="1">
    <location>
        <begin position="496"/>
        <end position="508"/>
    </location>
</feature>
<feature type="region of interest" description="Disordered" evidence="1">
    <location>
        <begin position="222"/>
        <end position="251"/>
    </location>
</feature>
<organism evidence="3 4">
    <name type="scientific">Lyophyllum shimeji</name>
    <name type="common">Hon-shimeji</name>
    <name type="synonym">Tricholoma shimeji</name>
    <dbReference type="NCBI Taxonomy" id="47721"/>
    <lineage>
        <taxon>Eukaryota</taxon>
        <taxon>Fungi</taxon>
        <taxon>Dikarya</taxon>
        <taxon>Basidiomycota</taxon>
        <taxon>Agaricomycotina</taxon>
        <taxon>Agaricomycetes</taxon>
        <taxon>Agaricomycetidae</taxon>
        <taxon>Agaricales</taxon>
        <taxon>Tricholomatineae</taxon>
        <taxon>Lyophyllaceae</taxon>
        <taxon>Lyophyllum</taxon>
    </lineage>
</organism>
<feature type="compositionally biased region" description="Polar residues" evidence="1">
    <location>
        <begin position="389"/>
        <end position="401"/>
    </location>
</feature>
<feature type="compositionally biased region" description="Low complexity" evidence="1">
    <location>
        <begin position="402"/>
        <end position="414"/>
    </location>
</feature>
<feature type="region of interest" description="Disordered" evidence="1">
    <location>
        <begin position="365"/>
        <end position="510"/>
    </location>
</feature>
<dbReference type="EMBL" id="BRPK01000001">
    <property type="protein sequence ID" value="GLB34028.1"/>
    <property type="molecule type" value="Genomic_DNA"/>
</dbReference>
<dbReference type="CDD" id="cd18186">
    <property type="entry name" value="BTB_POZ_ZBTB_KLHL-like"/>
    <property type="match status" value="1"/>
</dbReference>
<feature type="compositionally biased region" description="Low complexity" evidence="1">
    <location>
        <begin position="426"/>
        <end position="455"/>
    </location>
</feature>
<evidence type="ECO:0000313" key="3">
    <source>
        <dbReference type="EMBL" id="GLB34028.1"/>
    </source>
</evidence>
<dbReference type="PANTHER" id="PTHR24413">
    <property type="entry name" value="SPECKLE-TYPE POZ PROTEIN"/>
    <property type="match status" value="1"/>
</dbReference>
<dbReference type="OrthoDB" id="288590at2759"/>
<dbReference type="PROSITE" id="PS50097">
    <property type="entry name" value="BTB"/>
    <property type="match status" value="1"/>
</dbReference>
<feature type="compositionally biased region" description="Low complexity" evidence="1">
    <location>
        <begin position="235"/>
        <end position="251"/>
    </location>
</feature>
<dbReference type="InterPro" id="IPR000210">
    <property type="entry name" value="BTB/POZ_dom"/>
</dbReference>
<dbReference type="InterPro" id="IPR011333">
    <property type="entry name" value="SKP1/BTB/POZ_sf"/>
</dbReference>
<feature type="compositionally biased region" description="Polar residues" evidence="1">
    <location>
        <begin position="367"/>
        <end position="382"/>
    </location>
</feature>
<keyword evidence="4" id="KW-1185">Reference proteome</keyword>
<dbReference type="Gene3D" id="3.30.710.10">
    <property type="entry name" value="Potassium Channel Kv1.1, Chain A"/>
    <property type="match status" value="1"/>
</dbReference>
<comment type="caution">
    <text evidence="3">The sequence shown here is derived from an EMBL/GenBank/DDBJ whole genome shotgun (WGS) entry which is preliminary data.</text>
</comment>
<evidence type="ECO:0000256" key="1">
    <source>
        <dbReference type="SAM" id="MobiDB-lite"/>
    </source>
</evidence>
<accession>A0A9P3UI73</accession>
<proteinExistence type="predicted"/>
<protein>
    <recommendedName>
        <fullName evidence="2">BTB domain-containing protein</fullName>
    </recommendedName>
</protein>
<feature type="domain" description="BTB" evidence="2">
    <location>
        <begin position="251"/>
        <end position="326"/>
    </location>
</feature>
<name>A0A9P3UI73_LYOSH</name>
<dbReference type="Proteomes" id="UP001063166">
    <property type="component" value="Unassembled WGS sequence"/>
</dbReference>
<sequence length="612" mass="67639">MGSASTSNIQEDSTRQWTFMGFEWVVRDVHKLRDYVENMDATETENPDYEILKQSPTLGDGKFKLEIAFTPQSEGSSDASSKPTLSLYITSLMMEFAPPDYELSASMMTAIKCQADRPGERGAPPEWVWDLWQMDWVFRQEHEVWECPLPPLSTLLENPRIRDTDSFVICVQIQCPSAPSHPQQPFVRAVPRDLLEGLEASLDNANTGDVRFICLERLHPETQTSPTLHPPDPTTPTSRRSSSSASSYSPFSSRTTARKRVIYAHSDILIRRSEYFATMLASSFSENPVLATGERKVYTIVVEEADFETIYWLLKFCYTNWLLFREQDDPRLAMDGVGVGWSAKWLDSRVGEWDWKTFHRDDGVVSDTRSVTSGESLHSSLHSAAEPKGSSTKSETLQPNKSTNAAQASGSSSSNRTIPATAKVNPSRPGGSVSSPRRTVSASSPGPAIAAGNPGTPRPKPIPIPVTTTNFASSSRAGYPISPRAGRQHPRTPVSAPDPHPHPTPAPRPASALSMYQVAHRYAMPNLAALALEHMMSTITPQSSFALLLASSVWEELHSLVEDYVVEKWDEVSVSAEFEQCCQEVAAGEWGSEGGRTLMSIFRRLRSPNTIG</sequence>
<reference evidence="3" key="1">
    <citation type="submission" date="2022-07" db="EMBL/GenBank/DDBJ databases">
        <title>The genome of Lyophyllum shimeji provides insight into the initial evolution of ectomycorrhizal fungal genome.</title>
        <authorList>
            <person name="Kobayashi Y."/>
            <person name="Shibata T."/>
            <person name="Hirakawa H."/>
            <person name="Shigenobu S."/>
            <person name="Nishiyama T."/>
            <person name="Yamada A."/>
            <person name="Hasebe M."/>
            <person name="Kawaguchi M."/>
        </authorList>
    </citation>
    <scope>NUCLEOTIDE SEQUENCE</scope>
    <source>
        <strain evidence="3">AT787</strain>
    </source>
</reference>
<dbReference type="Pfam" id="PF00651">
    <property type="entry name" value="BTB"/>
    <property type="match status" value="1"/>
</dbReference>
<evidence type="ECO:0000259" key="2">
    <source>
        <dbReference type="PROSITE" id="PS50097"/>
    </source>
</evidence>
<evidence type="ECO:0000313" key="4">
    <source>
        <dbReference type="Proteomes" id="UP001063166"/>
    </source>
</evidence>
<gene>
    <name evidence="3" type="ORF">LshimejAT787_0109120</name>
</gene>